<evidence type="ECO:0000256" key="1">
    <source>
        <dbReference type="ARBA" id="ARBA00022723"/>
    </source>
</evidence>
<dbReference type="SUPFAM" id="SSF51197">
    <property type="entry name" value="Clavaminate synthase-like"/>
    <property type="match status" value="1"/>
</dbReference>
<comment type="caution">
    <text evidence="4">The sequence shown here is derived from an EMBL/GenBank/DDBJ whole genome shotgun (WGS) entry which is preliminary data.</text>
</comment>
<dbReference type="Proteomes" id="UP000593564">
    <property type="component" value="Unassembled WGS sequence"/>
</dbReference>
<dbReference type="InterPro" id="IPR050295">
    <property type="entry name" value="Plant_2OG-oxidoreductases"/>
</dbReference>
<sequence length="196" mass="22130">MLNDREKMGEYAMAERKLALEIMGAITESLGIGPAYLKHKMKEGMQVMVANCYPPCPQPSLSLGLPPHSDYSFITILLQSSCGFEILDIEDRGGQFRNLRVPYKFMWETILSLHSLGMNEKMGTAKELVNEQHPIGYKESSFRDFLKFLEKNDMLLHPTTVGLPSDGHRRLAGMFNITSKSPEYHREVAGSSPDFL</sequence>
<evidence type="ECO:0000313" key="4">
    <source>
        <dbReference type="EMBL" id="KAF5947712.1"/>
    </source>
</evidence>
<dbReference type="EMBL" id="JACBKZ010000006">
    <property type="protein sequence ID" value="KAF5947712.1"/>
    <property type="molecule type" value="Genomic_DNA"/>
</dbReference>
<dbReference type="AlphaFoldDB" id="A0A7J7H3Z3"/>
<evidence type="ECO:0000259" key="3">
    <source>
        <dbReference type="PROSITE" id="PS51471"/>
    </source>
</evidence>
<dbReference type="Pfam" id="PF03171">
    <property type="entry name" value="2OG-FeII_Oxy"/>
    <property type="match status" value="1"/>
</dbReference>
<dbReference type="PROSITE" id="PS51471">
    <property type="entry name" value="FE2OG_OXY"/>
    <property type="match status" value="1"/>
</dbReference>
<reference evidence="5" key="1">
    <citation type="journal article" date="2020" name="Nat. Commun.">
        <title>Genome assembly of wild tea tree DASZ reveals pedigree and selection history of tea varieties.</title>
        <authorList>
            <person name="Zhang W."/>
            <person name="Zhang Y."/>
            <person name="Qiu H."/>
            <person name="Guo Y."/>
            <person name="Wan H."/>
            <person name="Zhang X."/>
            <person name="Scossa F."/>
            <person name="Alseekh S."/>
            <person name="Zhang Q."/>
            <person name="Wang P."/>
            <person name="Xu L."/>
            <person name="Schmidt M.H."/>
            <person name="Jia X."/>
            <person name="Li D."/>
            <person name="Zhu A."/>
            <person name="Guo F."/>
            <person name="Chen W."/>
            <person name="Ni D."/>
            <person name="Usadel B."/>
            <person name="Fernie A.R."/>
            <person name="Wen W."/>
        </authorList>
    </citation>
    <scope>NUCLEOTIDE SEQUENCE [LARGE SCALE GENOMIC DNA]</scope>
    <source>
        <strain evidence="5">cv. G240</strain>
    </source>
</reference>
<protein>
    <recommendedName>
        <fullName evidence="3">Fe2OG dioxygenase domain-containing protein</fullName>
    </recommendedName>
</protein>
<dbReference type="Gene3D" id="2.60.120.330">
    <property type="entry name" value="B-lactam Antibiotic, Isopenicillin N Synthase, Chain"/>
    <property type="match status" value="1"/>
</dbReference>
<reference evidence="4 5" key="2">
    <citation type="submission" date="2020-07" db="EMBL/GenBank/DDBJ databases">
        <title>Genome assembly of wild tea tree DASZ reveals pedigree and selection history of tea varieties.</title>
        <authorList>
            <person name="Zhang W."/>
        </authorList>
    </citation>
    <scope>NUCLEOTIDE SEQUENCE [LARGE SCALE GENOMIC DNA]</scope>
    <source>
        <strain evidence="5">cv. G240</strain>
        <tissue evidence="4">Leaf</tissue>
    </source>
</reference>
<dbReference type="InterPro" id="IPR027443">
    <property type="entry name" value="IPNS-like_sf"/>
</dbReference>
<evidence type="ECO:0000313" key="5">
    <source>
        <dbReference type="Proteomes" id="UP000593564"/>
    </source>
</evidence>
<proteinExistence type="predicted"/>
<dbReference type="InterPro" id="IPR005123">
    <property type="entry name" value="Oxoglu/Fe-dep_dioxygenase_dom"/>
</dbReference>
<keyword evidence="1" id="KW-0479">Metal-binding</keyword>
<dbReference type="GO" id="GO:0046872">
    <property type="term" value="F:metal ion binding"/>
    <property type="evidence" value="ECO:0007669"/>
    <property type="project" value="UniProtKB-KW"/>
</dbReference>
<gene>
    <name evidence="4" type="ORF">HYC85_013669</name>
</gene>
<evidence type="ECO:0000256" key="2">
    <source>
        <dbReference type="ARBA" id="ARBA00023004"/>
    </source>
</evidence>
<accession>A0A7J7H3Z3</accession>
<feature type="domain" description="Fe2OG dioxygenase" evidence="3">
    <location>
        <begin position="41"/>
        <end position="179"/>
    </location>
</feature>
<name>A0A7J7H3Z3_CAMSI</name>
<keyword evidence="2" id="KW-0408">Iron</keyword>
<dbReference type="InterPro" id="IPR044861">
    <property type="entry name" value="IPNS-like_FE2OG_OXY"/>
</dbReference>
<keyword evidence="5" id="KW-1185">Reference proteome</keyword>
<dbReference type="PANTHER" id="PTHR47991">
    <property type="entry name" value="OXOGLUTARATE/IRON-DEPENDENT DIOXYGENASE"/>
    <property type="match status" value="1"/>
</dbReference>
<organism evidence="4 5">
    <name type="scientific">Camellia sinensis</name>
    <name type="common">Tea plant</name>
    <name type="synonym">Thea sinensis</name>
    <dbReference type="NCBI Taxonomy" id="4442"/>
    <lineage>
        <taxon>Eukaryota</taxon>
        <taxon>Viridiplantae</taxon>
        <taxon>Streptophyta</taxon>
        <taxon>Embryophyta</taxon>
        <taxon>Tracheophyta</taxon>
        <taxon>Spermatophyta</taxon>
        <taxon>Magnoliopsida</taxon>
        <taxon>eudicotyledons</taxon>
        <taxon>Gunneridae</taxon>
        <taxon>Pentapetalae</taxon>
        <taxon>asterids</taxon>
        <taxon>Ericales</taxon>
        <taxon>Theaceae</taxon>
        <taxon>Camellia</taxon>
    </lineage>
</organism>